<gene>
    <name evidence="1" type="ORF">K488DRAFT_78101</name>
</gene>
<protein>
    <submittedName>
        <fullName evidence="1">Uncharacterized protein</fullName>
    </submittedName>
</protein>
<comment type="caution">
    <text evidence="1">The sequence shown here is derived from an EMBL/GenBank/DDBJ whole genome shotgun (WGS) entry which is preliminary data.</text>
</comment>
<accession>A0ACB8QN50</accession>
<keyword evidence="2" id="KW-1185">Reference proteome</keyword>
<organism evidence="1 2">
    <name type="scientific">Vararia minispora EC-137</name>
    <dbReference type="NCBI Taxonomy" id="1314806"/>
    <lineage>
        <taxon>Eukaryota</taxon>
        <taxon>Fungi</taxon>
        <taxon>Dikarya</taxon>
        <taxon>Basidiomycota</taxon>
        <taxon>Agaricomycotina</taxon>
        <taxon>Agaricomycetes</taxon>
        <taxon>Russulales</taxon>
        <taxon>Lachnocladiaceae</taxon>
        <taxon>Vararia</taxon>
    </lineage>
</organism>
<reference evidence="1" key="2">
    <citation type="journal article" date="2022" name="New Phytol.">
        <title>Evolutionary transition to the ectomycorrhizal habit in the genomes of a hyperdiverse lineage of mushroom-forming fungi.</title>
        <authorList>
            <person name="Looney B."/>
            <person name="Miyauchi S."/>
            <person name="Morin E."/>
            <person name="Drula E."/>
            <person name="Courty P.E."/>
            <person name="Kohler A."/>
            <person name="Kuo A."/>
            <person name="LaButti K."/>
            <person name="Pangilinan J."/>
            <person name="Lipzen A."/>
            <person name="Riley R."/>
            <person name="Andreopoulos W."/>
            <person name="He G."/>
            <person name="Johnson J."/>
            <person name="Nolan M."/>
            <person name="Tritt A."/>
            <person name="Barry K.W."/>
            <person name="Grigoriev I.V."/>
            <person name="Nagy L.G."/>
            <person name="Hibbett D."/>
            <person name="Henrissat B."/>
            <person name="Matheny P.B."/>
            <person name="Labbe J."/>
            <person name="Martin F.M."/>
        </authorList>
    </citation>
    <scope>NUCLEOTIDE SEQUENCE</scope>
    <source>
        <strain evidence="1">EC-137</strain>
    </source>
</reference>
<dbReference type="EMBL" id="MU273528">
    <property type="protein sequence ID" value="KAI0033100.1"/>
    <property type="molecule type" value="Genomic_DNA"/>
</dbReference>
<dbReference type="Proteomes" id="UP000814128">
    <property type="component" value="Unassembled WGS sequence"/>
</dbReference>
<reference evidence="1" key="1">
    <citation type="submission" date="2021-02" db="EMBL/GenBank/DDBJ databases">
        <authorList>
            <consortium name="DOE Joint Genome Institute"/>
            <person name="Ahrendt S."/>
            <person name="Looney B.P."/>
            <person name="Miyauchi S."/>
            <person name="Morin E."/>
            <person name="Drula E."/>
            <person name="Courty P.E."/>
            <person name="Chicoki N."/>
            <person name="Fauchery L."/>
            <person name="Kohler A."/>
            <person name="Kuo A."/>
            <person name="Labutti K."/>
            <person name="Pangilinan J."/>
            <person name="Lipzen A."/>
            <person name="Riley R."/>
            <person name="Andreopoulos W."/>
            <person name="He G."/>
            <person name="Johnson J."/>
            <person name="Barry K.W."/>
            <person name="Grigoriev I.V."/>
            <person name="Nagy L."/>
            <person name="Hibbett D."/>
            <person name="Henrissat B."/>
            <person name="Matheny P.B."/>
            <person name="Labbe J."/>
            <person name="Martin F."/>
        </authorList>
    </citation>
    <scope>NUCLEOTIDE SEQUENCE</scope>
    <source>
        <strain evidence="1">EC-137</strain>
    </source>
</reference>
<evidence type="ECO:0000313" key="2">
    <source>
        <dbReference type="Proteomes" id="UP000814128"/>
    </source>
</evidence>
<sequence>MSFFDRIKEGVSRVVPDSKGGAISTSSTGGIGNGRGAVGFEDDMIVSKPIIVCHACQIFFAFIAMCCFASVASFQAKWKVGPSGLTGFALFVAIFTMFLAAGLLAVPVVYEKYDRLTRLARVLKEARVSFIFGGTGTSLTLLIAFITTISAWTEAGCKDASKDPHADLGDGFKNGLSGWCSTKKAGAAFFWFAFLAWAVHFGILLWDWRKGRLGAPRDQPFTRPADQDDADAESVYSAVPAARRDTEDDSPFADTQARFSGAAPTDYSGYSGSAPSPGGYASSPARPRQSVDAYGAFSDPAPSGFDETPRVSRTMQYADPYAAVRASVTSSQQPPTYSEYGGNYR</sequence>
<evidence type="ECO:0000313" key="1">
    <source>
        <dbReference type="EMBL" id="KAI0033100.1"/>
    </source>
</evidence>
<proteinExistence type="predicted"/>
<name>A0ACB8QN50_9AGAM</name>